<dbReference type="BioCyc" id="FSP457404-HMP:GTSQ-1343-MONOMER"/>
<dbReference type="HOGENOM" id="CLU_2285839_0_0_0"/>
<reference evidence="1 2" key="1">
    <citation type="submission" date="2012-07" db="EMBL/GenBank/DDBJ databases">
        <title>The Genome Sequence of Fusobacterium ulcerans 12_1B.</title>
        <authorList>
            <consortium name="The Broad Institute Genome Sequencing Platform"/>
            <person name="Earl A."/>
            <person name="Ward D."/>
            <person name="Feldgarden M."/>
            <person name="Gevers D."/>
            <person name="Strauss J."/>
            <person name="Ambrose C.E."/>
            <person name="Allen-Vercoe E."/>
            <person name="Walker B."/>
            <person name="Young S.K."/>
            <person name="Zeng Q."/>
            <person name="Gargeya S."/>
            <person name="Fitzgerald M."/>
            <person name="Haas B."/>
            <person name="Abouelleil A."/>
            <person name="Alvarado L."/>
            <person name="Arachchi H.M."/>
            <person name="Berlin A.M."/>
            <person name="Chapman S.B."/>
            <person name="Goldberg J."/>
            <person name="Griggs A."/>
            <person name="Gujja S."/>
            <person name="Hansen M."/>
            <person name="Howarth C."/>
            <person name="Imamovic A."/>
            <person name="Larimer J."/>
            <person name="McCowen C."/>
            <person name="Montmayeur A."/>
            <person name="Murphy C."/>
            <person name="Neiman D."/>
            <person name="Pearson M."/>
            <person name="Priest M."/>
            <person name="Roberts A."/>
            <person name="Saif S."/>
            <person name="Shea T."/>
            <person name="Sisk P."/>
            <person name="Sykes S."/>
            <person name="Wortman J."/>
            <person name="Nusbaum C."/>
            <person name="Birren B."/>
        </authorList>
    </citation>
    <scope>NUCLEOTIDE SEQUENCE [LARGE SCALE GENOMIC DNA]</scope>
    <source>
        <strain evidence="1 2">12_1B</strain>
    </source>
</reference>
<sequence length="106" mass="11665">MSKEIQKISCVNSAAFVMSFDVMYAEDGKEKKLWSSDSFPVGQSRTIDLAEYKGTIAAGAPVWVKVHTKLGKTKSSNEHAYKFAENGQSLALKVKGTTLIYSIEEL</sequence>
<dbReference type="PATRIC" id="fig|457404.5.peg.1322"/>
<name>H1PSE6_9FUSO</name>
<gene>
    <name evidence="1" type="ORF">HMPREF0402_01339</name>
</gene>
<accession>H1PSE6</accession>
<dbReference type="RefSeq" id="WP_008696846.1">
    <property type="nucleotide sequence ID" value="NZ_KE161007.1"/>
</dbReference>
<protein>
    <submittedName>
        <fullName evidence="1">Uncharacterized protein</fullName>
    </submittedName>
</protein>
<evidence type="ECO:0000313" key="1">
    <source>
        <dbReference type="EMBL" id="EHO82095.1"/>
    </source>
</evidence>
<dbReference type="Proteomes" id="UP000003233">
    <property type="component" value="Unassembled WGS sequence"/>
</dbReference>
<evidence type="ECO:0000313" key="2">
    <source>
        <dbReference type="Proteomes" id="UP000003233"/>
    </source>
</evidence>
<dbReference type="AlphaFoldDB" id="H1PSE6"/>
<keyword evidence="2" id="KW-1185">Reference proteome</keyword>
<comment type="caution">
    <text evidence="1">The sequence shown here is derived from an EMBL/GenBank/DDBJ whole genome shotgun (WGS) entry which is preliminary data.</text>
</comment>
<proteinExistence type="predicted"/>
<dbReference type="EMBL" id="AGWJ02000009">
    <property type="protein sequence ID" value="EHO82095.1"/>
    <property type="molecule type" value="Genomic_DNA"/>
</dbReference>
<organism evidence="1 2">
    <name type="scientific">Fusobacterium ulcerans 12-1B</name>
    <dbReference type="NCBI Taxonomy" id="457404"/>
    <lineage>
        <taxon>Bacteria</taxon>
        <taxon>Fusobacteriati</taxon>
        <taxon>Fusobacteriota</taxon>
        <taxon>Fusobacteriia</taxon>
        <taxon>Fusobacteriales</taxon>
        <taxon>Fusobacteriaceae</taxon>
        <taxon>Fusobacterium</taxon>
    </lineage>
</organism>